<organism evidence="11">
    <name type="scientific">Musca domestica</name>
    <name type="common">House fly</name>
    <dbReference type="NCBI Taxonomy" id="7370"/>
    <lineage>
        <taxon>Eukaryota</taxon>
        <taxon>Metazoa</taxon>
        <taxon>Ecdysozoa</taxon>
        <taxon>Arthropoda</taxon>
        <taxon>Hexapoda</taxon>
        <taxon>Insecta</taxon>
        <taxon>Pterygota</taxon>
        <taxon>Neoptera</taxon>
        <taxon>Endopterygota</taxon>
        <taxon>Diptera</taxon>
        <taxon>Brachycera</taxon>
        <taxon>Muscomorpha</taxon>
        <taxon>Muscoidea</taxon>
        <taxon>Muscidae</taxon>
        <taxon>Musca</taxon>
    </lineage>
</organism>
<keyword evidence="6" id="KW-0547">Nucleotide-binding</keyword>
<dbReference type="GO" id="GO:0008385">
    <property type="term" value="C:IkappaB kinase complex"/>
    <property type="evidence" value="ECO:0007669"/>
    <property type="project" value="TreeGrafter"/>
</dbReference>
<accession>A0A1I8M4K2</accession>
<name>A0A1I8M4K2_MUSDO</name>
<proteinExistence type="predicted"/>
<dbReference type="EnsemblMetazoa" id="MDOA001165-RA">
    <property type="protein sequence ID" value="MDOA001165-PA"/>
    <property type="gene ID" value="MDOA001165"/>
</dbReference>
<dbReference type="SMART" id="SM00220">
    <property type="entry name" value="S_TKc"/>
    <property type="match status" value="1"/>
</dbReference>
<feature type="domain" description="Protein kinase" evidence="10">
    <location>
        <begin position="10"/>
        <end position="311"/>
    </location>
</feature>
<keyword evidence="4" id="KW-0723">Serine/threonine-protein kinase</keyword>
<evidence type="ECO:0000259" key="10">
    <source>
        <dbReference type="PROSITE" id="PS50011"/>
    </source>
</evidence>
<dbReference type="InterPro" id="IPR008271">
    <property type="entry name" value="Ser/Thr_kinase_AS"/>
</dbReference>
<dbReference type="STRING" id="7370.A0A1I8M4K2"/>
<dbReference type="KEGG" id="mde:101888056"/>
<keyword evidence="5" id="KW-0808">Transferase</keyword>
<dbReference type="PROSITE" id="PS00108">
    <property type="entry name" value="PROTEIN_KINASE_ST"/>
    <property type="match status" value="1"/>
</dbReference>
<keyword evidence="7" id="KW-0418">Kinase</keyword>
<dbReference type="PANTHER" id="PTHR22969:SF17">
    <property type="entry name" value="INHIBITOR OF NUCLEAR FACTOR KAPPA-B KINASE SUBUNIT BETA"/>
    <property type="match status" value="1"/>
</dbReference>
<evidence type="ECO:0000256" key="6">
    <source>
        <dbReference type="ARBA" id="ARBA00022741"/>
    </source>
</evidence>
<protein>
    <recommendedName>
        <fullName evidence="2">IkappaB kinase</fullName>
        <ecNumber evidence="2">2.7.11.10</ecNumber>
    </recommendedName>
</protein>
<evidence type="ECO:0000256" key="5">
    <source>
        <dbReference type="ARBA" id="ARBA00022679"/>
    </source>
</evidence>
<dbReference type="GO" id="GO:0005524">
    <property type="term" value="F:ATP binding"/>
    <property type="evidence" value="ECO:0007669"/>
    <property type="project" value="UniProtKB-KW"/>
</dbReference>
<sequence>MQALGSYNDWELVRAIGAGGFGEVHLWRHRITNQEVATKHLKFNNNLRSDEIGIIRNRWIQEYNWMQMLQTPYIVGAIELQDSGFLQYLQSYHHMRVLPVIVMEYCNGGDLRARLSDIKHLNGLHEKEIRDILLALRHAVAYLHDECNIEHRDIKPENIVIHRTDNQRIYKLTDFGYAREIPDATIAQSVVGTRHYVAPEVIEPGNYTKTVDYWSVGVLTFELMCGLRPFIPHREFKVILTQILEKPANCIAITQDVTNEDKFHFKDELFAENHCSPIFKAMIERWLKMALDGNYKTRGHQDGQLRFYTLLDCILSSKIITVFSLSSYEFYYFDARTFSNNSDFFNQLSVATGIAKEHTFFTLPTSHPKRSLCHIAAPIDFYVDEWSDTGNPDNPRAMLYVTDVAKGQCDYNAHRDKMNSSSTSRAIFEYLSIDRQKFDELPTWLLEQFERYVHYLLQNEQRYLEAYVRGLYEFIISVEDEEFRIEENIQRIHEKRLLLSGRIDQFAYTAKVWASLQKSQNHVEEAQALWEKCDIVKNQVITKIMRYHKSILQHCKALANEEILKKLPNEDIYQLKSFRQFVSSDATKSQRMYECIASVDRWALQMSNFPSSKLASIHNEIMGHCNMHVKIVSELIQTEQYLNKLEKELQCATEKMLSPLQDEEIVSEMGAMCIDGNSSLPASVSAPMSHNSMVDLSLLLNGHCQENGEEVTSLIERVNILTELMNALTPNNVQK</sequence>
<dbReference type="PANTHER" id="PTHR22969">
    <property type="entry name" value="IKB KINASE"/>
    <property type="match status" value="1"/>
</dbReference>
<dbReference type="eggNOG" id="KOG4250">
    <property type="taxonomic scope" value="Eukaryota"/>
</dbReference>
<dbReference type="GO" id="GO:0033209">
    <property type="term" value="P:tumor necrosis factor-mediated signaling pathway"/>
    <property type="evidence" value="ECO:0007669"/>
    <property type="project" value="TreeGrafter"/>
</dbReference>
<dbReference type="GO" id="GO:0045944">
    <property type="term" value="P:positive regulation of transcription by RNA polymerase II"/>
    <property type="evidence" value="ECO:0007669"/>
    <property type="project" value="TreeGrafter"/>
</dbReference>
<dbReference type="GO" id="GO:0008384">
    <property type="term" value="F:IkappaB kinase activity"/>
    <property type="evidence" value="ECO:0007669"/>
    <property type="project" value="UniProtKB-EC"/>
</dbReference>
<dbReference type="InterPro" id="IPR000719">
    <property type="entry name" value="Prot_kinase_dom"/>
</dbReference>
<comment type="subcellular location">
    <subcellularLocation>
        <location evidence="1">Cytoplasm</location>
    </subcellularLocation>
</comment>
<reference evidence="11" key="1">
    <citation type="submission" date="2020-05" db="UniProtKB">
        <authorList>
            <consortium name="EnsemblMetazoa"/>
        </authorList>
    </citation>
    <scope>IDENTIFICATION</scope>
    <source>
        <strain evidence="11">Aabys</strain>
    </source>
</reference>
<dbReference type="AlphaFoldDB" id="A0A1I8M4K2"/>
<dbReference type="Pfam" id="PF00069">
    <property type="entry name" value="Pkinase"/>
    <property type="match status" value="1"/>
</dbReference>
<dbReference type="InterPro" id="IPR011009">
    <property type="entry name" value="Kinase-like_dom_sf"/>
</dbReference>
<comment type="catalytic activity">
    <reaction evidence="9">
        <text>L-seryl-[I-kappa-B protein] + ATP = O-phospho-L-seryl-[I-kappa-B protein] + ADP + H(+)</text>
        <dbReference type="Rhea" id="RHEA:19073"/>
        <dbReference type="Rhea" id="RHEA-COMP:13698"/>
        <dbReference type="Rhea" id="RHEA-COMP:13699"/>
        <dbReference type="ChEBI" id="CHEBI:15378"/>
        <dbReference type="ChEBI" id="CHEBI:29999"/>
        <dbReference type="ChEBI" id="CHEBI:30616"/>
        <dbReference type="ChEBI" id="CHEBI:83421"/>
        <dbReference type="ChEBI" id="CHEBI:456216"/>
        <dbReference type="EC" id="2.7.11.10"/>
    </reaction>
</comment>
<dbReference type="EC" id="2.7.11.10" evidence="2"/>
<evidence type="ECO:0000256" key="9">
    <source>
        <dbReference type="ARBA" id="ARBA00048789"/>
    </source>
</evidence>
<evidence type="ECO:0000256" key="8">
    <source>
        <dbReference type="ARBA" id="ARBA00022840"/>
    </source>
</evidence>
<dbReference type="VEuPathDB" id="VectorBase:MDOA001165"/>
<evidence type="ECO:0000256" key="1">
    <source>
        <dbReference type="ARBA" id="ARBA00004496"/>
    </source>
</evidence>
<dbReference type="InterPro" id="IPR051180">
    <property type="entry name" value="IKK"/>
</dbReference>
<evidence type="ECO:0000256" key="2">
    <source>
        <dbReference type="ARBA" id="ARBA00012442"/>
    </source>
</evidence>
<gene>
    <name evidence="11" type="primary">101888056</name>
</gene>
<dbReference type="Gene3D" id="1.10.510.10">
    <property type="entry name" value="Transferase(Phosphotransferase) domain 1"/>
    <property type="match status" value="1"/>
</dbReference>
<keyword evidence="3" id="KW-0963">Cytoplasm</keyword>
<dbReference type="VEuPathDB" id="VectorBase:MDOMA2_012191"/>
<dbReference type="PROSITE" id="PS50011">
    <property type="entry name" value="PROTEIN_KINASE_DOM"/>
    <property type="match status" value="1"/>
</dbReference>
<dbReference type="RefSeq" id="XP_005178287.2">
    <property type="nucleotide sequence ID" value="XM_005178230.4"/>
</dbReference>
<evidence type="ECO:0000256" key="3">
    <source>
        <dbReference type="ARBA" id="ARBA00022490"/>
    </source>
</evidence>
<evidence type="ECO:0000313" key="11">
    <source>
        <dbReference type="EnsemblMetazoa" id="MDOA001165-PA"/>
    </source>
</evidence>
<keyword evidence="8" id="KW-0067">ATP-binding</keyword>
<dbReference type="OrthoDB" id="267381at2759"/>
<evidence type="ECO:0000256" key="7">
    <source>
        <dbReference type="ARBA" id="ARBA00022777"/>
    </source>
</evidence>
<evidence type="ECO:0000256" key="4">
    <source>
        <dbReference type="ARBA" id="ARBA00022527"/>
    </source>
</evidence>
<dbReference type="SUPFAM" id="SSF56112">
    <property type="entry name" value="Protein kinase-like (PK-like)"/>
    <property type="match status" value="1"/>
</dbReference>